<feature type="compositionally biased region" description="Pro residues" evidence="2">
    <location>
        <begin position="169"/>
        <end position="185"/>
    </location>
</feature>
<dbReference type="AlphaFoldDB" id="A0A1J0AD59"/>
<reference evidence="6 7" key="1">
    <citation type="submission" date="2016-10" db="EMBL/GenBank/DDBJ databases">
        <title>Description of Gloeomargarita lithophora gen. nov., sp. nov., a thylakoid-bearing basal-branching cyanobacterium with intracellular carbonates, and proposal for Gloeomargaritales ord. nov.</title>
        <authorList>
            <person name="Moreira D."/>
            <person name="Tavera R."/>
            <person name="Benzerara K."/>
            <person name="Skouri-Panet F."/>
            <person name="Couradeau E."/>
            <person name="Gerard E."/>
            <person name="Loussert C."/>
            <person name="Novelo E."/>
            <person name="Zivanovic Y."/>
            <person name="Lopez-Garcia P."/>
        </authorList>
    </citation>
    <scope>NUCLEOTIDE SEQUENCE [LARGE SCALE GENOMIC DNA]</scope>
    <source>
        <strain evidence="6 7">D10</strain>
    </source>
</reference>
<protein>
    <submittedName>
        <fullName evidence="6">Bacterial type II and III secretion system protein</fullName>
    </submittedName>
</protein>
<keyword evidence="3" id="KW-0732">Signal</keyword>
<evidence type="ECO:0000256" key="2">
    <source>
        <dbReference type="SAM" id="MobiDB-lite"/>
    </source>
</evidence>
<feature type="domain" description="AMIN" evidence="5">
    <location>
        <begin position="32"/>
        <end position="111"/>
    </location>
</feature>
<feature type="region of interest" description="Disordered" evidence="2">
    <location>
        <begin position="714"/>
        <end position="743"/>
    </location>
</feature>
<dbReference type="STRING" id="1188229.GlitD10_1553"/>
<dbReference type="EMBL" id="CP017675">
    <property type="protein sequence ID" value="APB33876.1"/>
    <property type="molecule type" value="Genomic_DNA"/>
</dbReference>
<dbReference type="InterPro" id="IPR050810">
    <property type="entry name" value="Bact_Secretion_Sys_Channel"/>
</dbReference>
<feature type="region of interest" description="Disordered" evidence="2">
    <location>
        <begin position="136"/>
        <end position="186"/>
    </location>
</feature>
<dbReference type="GO" id="GO:0015627">
    <property type="term" value="C:type II protein secretion system complex"/>
    <property type="evidence" value="ECO:0007669"/>
    <property type="project" value="TreeGrafter"/>
</dbReference>
<evidence type="ECO:0000313" key="6">
    <source>
        <dbReference type="EMBL" id="APB33876.1"/>
    </source>
</evidence>
<dbReference type="Pfam" id="PF11741">
    <property type="entry name" value="AMIN"/>
    <property type="match status" value="1"/>
</dbReference>
<dbReference type="InterPro" id="IPR021731">
    <property type="entry name" value="AMIN_dom"/>
</dbReference>
<dbReference type="RefSeq" id="WP_071454397.1">
    <property type="nucleotide sequence ID" value="NZ_CP017675.1"/>
</dbReference>
<gene>
    <name evidence="6" type="primary">pilQ</name>
    <name evidence="6" type="ORF">GlitD10_1553</name>
</gene>
<dbReference type="OrthoDB" id="9779724at2"/>
<keyword evidence="7" id="KW-1185">Reference proteome</keyword>
<evidence type="ECO:0000256" key="3">
    <source>
        <dbReference type="SAM" id="SignalP"/>
    </source>
</evidence>
<comment type="similarity">
    <text evidence="1">Belongs to the bacterial secretin family.</text>
</comment>
<dbReference type="PRINTS" id="PR00811">
    <property type="entry name" value="BCTERIALGSPD"/>
</dbReference>
<proteinExistence type="inferred from homology"/>
<dbReference type="PANTHER" id="PTHR30332">
    <property type="entry name" value="PROBABLE GENERAL SECRETION PATHWAY PROTEIN D"/>
    <property type="match status" value="1"/>
</dbReference>
<organism evidence="6 7">
    <name type="scientific">Gloeomargarita lithophora Alchichica-D10</name>
    <dbReference type="NCBI Taxonomy" id="1188229"/>
    <lineage>
        <taxon>Bacteria</taxon>
        <taxon>Bacillati</taxon>
        <taxon>Cyanobacteriota</taxon>
        <taxon>Cyanophyceae</taxon>
        <taxon>Gloeomargaritales</taxon>
        <taxon>Gloeomargaritaceae</taxon>
        <taxon>Gloeomargarita</taxon>
    </lineage>
</organism>
<dbReference type="KEGG" id="glt:GlitD10_1553"/>
<accession>A0A1J0AD59</accession>
<name>A0A1J0AD59_9CYAN</name>
<dbReference type="InterPro" id="IPR004846">
    <property type="entry name" value="T2SS/T3SS_dom"/>
</dbReference>
<feature type="chain" id="PRO_5009608729" evidence="3">
    <location>
        <begin position="26"/>
        <end position="743"/>
    </location>
</feature>
<dbReference type="Proteomes" id="UP000180235">
    <property type="component" value="Chromosome"/>
</dbReference>
<dbReference type="PANTHER" id="PTHR30332:SF17">
    <property type="entry name" value="TYPE IV PILIATION SYSTEM PROTEIN DR_0774-RELATED"/>
    <property type="match status" value="1"/>
</dbReference>
<evidence type="ECO:0000313" key="7">
    <source>
        <dbReference type="Proteomes" id="UP000180235"/>
    </source>
</evidence>
<dbReference type="Pfam" id="PF00263">
    <property type="entry name" value="Secretin"/>
    <property type="match status" value="1"/>
</dbReference>
<feature type="domain" description="Type II/III secretion system secretin-like" evidence="4">
    <location>
        <begin position="527"/>
        <end position="702"/>
    </location>
</feature>
<dbReference type="InterPro" id="IPR001775">
    <property type="entry name" value="GspD/PilQ"/>
</dbReference>
<evidence type="ECO:0000256" key="1">
    <source>
        <dbReference type="RuleBase" id="RU004003"/>
    </source>
</evidence>
<sequence length="743" mass="78054">MRQWLPGTSFGLSAALVVLAQPALAGTAKITDVELKPVGNNLAIVLKTQGGKQMQVLGSRQGNTWVAEIPNAQLQLPQGKFQQERPIAGIDSVNVAPLADGGVRVTVAGTNKNLAGRIGQRTDDQVSFLIEPQRVAQAQPKANPQANSPLAQASPTDPTPRPGTGSPRTIPPNLPQGPNPLPPLLPRAVAPPVGDIAVGQVNVGAEVIDLGPKGATRIPRLVLRDAPVREVLTLLARAAGMNLVYVPDTQKVTGRETELLEITGGFRLQTKDETTAEIEVGQTTVSLDIENEAAQNVLNYVLRVARLRANRVGNTLFVGRNLPSEADNVISRTLRINQATGAGVAGHLASQGAEVYRTIVETVLVTNQVVASPGSPPVVQSFPQEQVRVERIAAPAGLTNAVLTGLRAVVDTRTNAITLTGPARLVEIASATAAQLDVRKRQAMINVKVIDIVLNNTQAQGFSFSFGANQTFFRFDNGAAVINFGASPTSLIPGASIIPGLNTTGIGAPSQIQPFSQTFFAALQAQIAQNNAKLLTDPTLLIQEGEVATVQLTADVVTNIEVTPATTEGQAPSISVDTSPAGLLLSVNVERIDDNGFITLSANPDISVPAGAFTLTTPGPVGQGNAINTITLLARRRVTTGRVRLRDGQPLVLSGVIQDTDRVNVSKVPILGDIPVLGALFRATNKVNQRNEVIVLLTPQIVNETDMSTFNYTPVPANPGPRSAVPGQPVSQNNLLDATGGQR</sequence>
<evidence type="ECO:0000259" key="4">
    <source>
        <dbReference type="Pfam" id="PF00263"/>
    </source>
</evidence>
<evidence type="ECO:0000259" key="5">
    <source>
        <dbReference type="Pfam" id="PF11741"/>
    </source>
</evidence>
<dbReference type="GO" id="GO:0009306">
    <property type="term" value="P:protein secretion"/>
    <property type="evidence" value="ECO:0007669"/>
    <property type="project" value="InterPro"/>
</dbReference>
<feature type="signal peptide" evidence="3">
    <location>
        <begin position="1"/>
        <end position="25"/>
    </location>
</feature>
<feature type="compositionally biased region" description="Low complexity" evidence="2">
    <location>
        <begin position="136"/>
        <end position="147"/>
    </location>
</feature>